<proteinExistence type="predicted"/>
<comment type="caution">
    <text evidence="2">The sequence shown here is derived from an EMBL/GenBank/DDBJ whole genome shotgun (WGS) entry which is preliminary data.</text>
</comment>
<evidence type="ECO:0008006" key="4">
    <source>
        <dbReference type="Google" id="ProtNLM"/>
    </source>
</evidence>
<dbReference type="InterPro" id="IPR036259">
    <property type="entry name" value="MFS_trans_sf"/>
</dbReference>
<dbReference type="Gene3D" id="1.20.1250.20">
    <property type="entry name" value="MFS general substrate transporter like domains"/>
    <property type="match status" value="1"/>
</dbReference>
<keyword evidence="1" id="KW-0812">Transmembrane</keyword>
<sequence>SRLLVFVALAAVPFAGSAWTATLLLAVVGLATDLGTPAVWAFGQDVGGRFVGSAVGWANMWGNFGVAVSPAFFGWIVGASTSGTGWSVAFQACAAVNLLAAVAALGVNASKPLVPGHQTYSGNRGS</sequence>
<keyword evidence="3" id="KW-1185">Reference proteome</keyword>
<feature type="non-terminal residue" evidence="2">
    <location>
        <position position="1"/>
    </location>
</feature>
<organism evidence="2 3">
    <name type="scientific">Planctomyces bekefii</name>
    <dbReference type="NCBI Taxonomy" id="1653850"/>
    <lineage>
        <taxon>Bacteria</taxon>
        <taxon>Pseudomonadati</taxon>
        <taxon>Planctomycetota</taxon>
        <taxon>Planctomycetia</taxon>
        <taxon>Planctomycetales</taxon>
        <taxon>Planctomycetaceae</taxon>
        <taxon>Planctomyces</taxon>
    </lineage>
</organism>
<name>A0A5C6MGX4_9PLAN</name>
<evidence type="ECO:0000313" key="2">
    <source>
        <dbReference type="EMBL" id="TWW12194.1"/>
    </source>
</evidence>
<gene>
    <name evidence="2" type="ORF">E3A20_02990</name>
</gene>
<accession>A0A5C6MGX4</accession>
<reference evidence="2 3" key="1">
    <citation type="submission" date="2019-08" db="EMBL/GenBank/DDBJ databases">
        <title>100 year-old enigma solved: identification of Planctomyces bekefii, the type genus and species of the phylum Planctomycetes.</title>
        <authorList>
            <person name="Svetlana D.N."/>
            <person name="Overmann J."/>
        </authorList>
    </citation>
    <scope>NUCLEOTIDE SEQUENCE [LARGE SCALE GENOMIC DNA]</scope>
    <source>
        <strain evidence="2">Phe10_nw2017</strain>
    </source>
</reference>
<evidence type="ECO:0000256" key="1">
    <source>
        <dbReference type="SAM" id="Phobius"/>
    </source>
</evidence>
<protein>
    <recommendedName>
        <fullName evidence="4">Major facilitator superfamily (MFS) profile domain-containing protein</fullName>
    </recommendedName>
</protein>
<dbReference type="AlphaFoldDB" id="A0A5C6MGX4"/>
<keyword evidence="1" id="KW-0472">Membrane</keyword>
<dbReference type="Proteomes" id="UP000321083">
    <property type="component" value="Unassembled WGS sequence"/>
</dbReference>
<evidence type="ECO:0000313" key="3">
    <source>
        <dbReference type="Proteomes" id="UP000321083"/>
    </source>
</evidence>
<feature type="transmembrane region" description="Helical" evidence="1">
    <location>
        <begin position="50"/>
        <end position="76"/>
    </location>
</feature>
<reference evidence="2 3" key="2">
    <citation type="submission" date="2019-08" db="EMBL/GenBank/DDBJ databases">
        <authorList>
            <person name="Henke P."/>
        </authorList>
    </citation>
    <scope>NUCLEOTIDE SEQUENCE [LARGE SCALE GENOMIC DNA]</scope>
    <source>
        <strain evidence="2">Phe10_nw2017</strain>
    </source>
</reference>
<keyword evidence="1" id="KW-1133">Transmembrane helix</keyword>
<feature type="transmembrane region" description="Helical" evidence="1">
    <location>
        <begin position="88"/>
        <end position="107"/>
    </location>
</feature>
<dbReference type="SUPFAM" id="SSF103473">
    <property type="entry name" value="MFS general substrate transporter"/>
    <property type="match status" value="1"/>
</dbReference>
<dbReference type="EMBL" id="SRHE01000031">
    <property type="protein sequence ID" value="TWW12194.1"/>
    <property type="molecule type" value="Genomic_DNA"/>
</dbReference>